<evidence type="ECO:0000313" key="1">
    <source>
        <dbReference type="EMBL" id="RNA45111.1"/>
    </source>
</evidence>
<dbReference type="AlphaFoldDB" id="A0A3M7TCZ9"/>
<proteinExistence type="predicted"/>
<evidence type="ECO:0000313" key="2">
    <source>
        <dbReference type="Proteomes" id="UP000276133"/>
    </source>
</evidence>
<dbReference type="Proteomes" id="UP000276133">
    <property type="component" value="Unassembled WGS sequence"/>
</dbReference>
<protein>
    <submittedName>
        <fullName evidence="1">Uncharacterized protein</fullName>
    </submittedName>
</protein>
<gene>
    <name evidence="1" type="ORF">BpHYR1_021194</name>
</gene>
<organism evidence="1 2">
    <name type="scientific">Brachionus plicatilis</name>
    <name type="common">Marine rotifer</name>
    <name type="synonym">Brachionus muelleri</name>
    <dbReference type="NCBI Taxonomy" id="10195"/>
    <lineage>
        <taxon>Eukaryota</taxon>
        <taxon>Metazoa</taxon>
        <taxon>Spiralia</taxon>
        <taxon>Gnathifera</taxon>
        <taxon>Rotifera</taxon>
        <taxon>Eurotatoria</taxon>
        <taxon>Monogononta</taxon>
        <taxon>Pseudotrocha</taxon>
        <taxon>Ploima</taxon>
        <taxon>Brachionidae</taxon>
        <taxon>Brachionus</taxon>
    </lineage>
</organism>
<dbReference type="EMBL" id="REGN01000027">
    <property type="protein sequence ID" value="RNA45111.1"/>
    <property type="molecule type" value="Genomic_DNA"/>
</dbReference>
<name>A0A3M7TCZ9_BRAPC</name>
<sequence>MLLIKLFDRVNRVPREYLLGTGMLDCSTVIGIQAIQTTVNLDVNIGNYYFLPNFPNILLYNMEYLFFNCSTEKTL</sequence>
<reference evidence="1 2" key="1">
    <citation type="journal article" date="2018" name="Sci. Rep.">
        <title>Genomic signatures of local adaptation to the degree of environmental predictability in rotifers.</title>
        <authorList>
            <person name="Franch-Gras L."/>
            <person name="Hahn C."/>
            <person name="Garcia-Roger E.M."/>
            <person name="Carmona M.J."/>
            <person name="Serra M."/>
            <person name="Gomez A."/>
        </authorList>
    </citation>
    <scope>NUCLEOTIDE SEQUENCE [LARGE SCALE GENOMIC DNA]</scope>
    <source>
        <strain evidence="1">HYR1</strain>
    </source>
</reference>
<accession>A0A3M7TCZ9</accession>
<keyword evidence="2" id="KW-1185">Reference proteome</keyword>
<comment type="caution">
    <text evidence="1">The sequence shown here is derived from an EMBL/GenBank/DDBJ whole genome shotgun (WGS) entry which is preliminary data.</text>
</comment>